<evidence type="ECO:0000313" key="2">
    <source>
        <dbReference type="Proteomes" id="UP000029452"/>
    </source>
</evidence>
<dbReference type="EMBL" id="JPGK01000001">
    <property type="protein sequence ID" value="KGA95165.1"/>
    <property type="molecule type" value="Genomic_DNA"/>
</dbReference>
<sequence length="51" mass="5749">MLTSTTRRGNLKIDFFCQNSKKKFSPGKKTKNPSKTKGIFVIGNKKIGFQV</sequence>
<evidence type="ECO:0000313" key="1">
    <source>
        <dbReference type="EMBL" id="KGA95165.1"/>
    </source>
</evidence>
<reference evidence="1 2" key="1">
    <citation type="submission" date="2014-06" db="EMBL/GenBank/DDBJ databases">
        <title>Draft genome sequence of iron oxidizing acidophile Leptospirillum ferriphilum DSM14647.</title>
        <authorList>
            <person name="Cardenas J.P."/>
            <person name="Lazcano M."/>
            <person name="Ossandon F.J."/>
            <person name="Corbett M."/>
            <person name="Holmes D.S."/>
            <person name="Watkin E."/>
        </authorList>
    </citation>
    <scope>NUCLEOTIDE SEQUENCE [LARGE SCALE GENOMIC DNA]</scope>
    <source>
        <strain evidence="1 2">DSM 14647</strain>
    </source>
</reference>
<dbReference type="AlphaFoldDB" id="A0A094WF54"/>
<name>A0A094WF54_9BACT</name>
<dbReference type="RefSeq" id="WP_156182869.1">
    <property type="nucleotide sequence ID" value="NZ_JPGK01000001.1"/>
</dbReference>
<protein>
    <submittedName>
        <fullName evidence="1">Uncharacterized protein</fullName>
    </submittedName>
</protein>
<comment type="caution">
    <text evidence="1">The sequence shown here is derived from an EMBL/GenBank/DDBJ whole genome shotgun (WGS) entry which is preliminary data.</text>
</comment>
<dbReference type="Proteomes" id="UP000029452">
    <property type="component" value="Unassembled WGS sequence"/>
</dbReference>
<accession>A0A094WF54</accession>
<dbReference type="PATRIC" id="fig|178606.4.peg.382"/>
<proteinExistence type="predicted"/>
<gene>
    <name evidence="1" type="ORF">LptCag_2599</name>
</gene>
<organism evidence="1 2">
    <name type="scientific">Leptospirillum ferriphilum</name>
    <dbReference type="NCBI Taxonomy" id="178606"/>
    <lineage>
        <taxon>Bacteria</taxon>
        <taxon>Pseudomonadati</taxon>
        <taxon>Nitrospirota</taxon>
        <taxon>Nitrospiria</taxon>
        <taxon>Nitrospirales</taxon>
        <taxon>Nitrospiraceae</taxon>
        <taxon>Leptospirillum</taxon>
    </lineage>
</organism>